<protein>
    <submittedName>
        <fullName evidence="1">Unannotated protein</fullName>
    </submittedName>
</protein>
<evidence type="ECO:0000313" key="1">
    <source>
        <dbReference type="EMBL" id="CAB4878427.1"/>
    </source>
</evidence>
<dbReference type="AlphaFoldDB" id="A0A6J7E5S5"/>
<gene>
    <name evidence="1" type="ORF">UFOPK3423_01138</name>
</gene>
<reference evidence="1" key="1">
    <citation type="submission" date="2020-05" db="EMBL/GenBank/DDBJ databases">
        <authorList>
            <person name="Chiriac C."/>
            <person name="Salcher M."/>
            <person name="Ghai R."/>
            <person name="Kavagutti S V."/>
        </authorList>
    </citation>
    <scope>NUCLEOTIDE SEQUENCE</scope>
</reference>
<dbReference type="EMBL" id="CAFBLQ010000129">
    <property type="protein sequence ID" value="CAB4878427.1"/>
    <property type="molecule type" value="Genomic_DNA"/>
</dbReference>
<proteinExistence type="predicted"/>
<sequence>MLAVLVERRGADGAQLAAREHRLEQVGGVHGALCRAGSDQRVELVDEEDDLAACLLDLLEHALEAVLEFAAVLRPGDHRPEIERDHAAVAQRLGDVTGDDALGEALDDRRLADARLADQDRVVLRAAREHLDDPADLVVAADHGIEAVLSSVLGQIHAEALERLEALLGVLIGDAVRADHRVDRLLHGLRIGAVPAQQLGDRSRLLGQREQHVVDGYEAVAEVGCDAVGALEGLDELAGGAGGLAALTHRRQARQTRAKRAADGGDVGAGAAQNRLGAGLLLIEQGEQKMLGERLRIAALSRGRNR</sequence>
<accession>A0A6J7E5S5</accession>
<organism evidence="1">
    <name type="scientific">freshwater metagenome</name>
    <dbReference type="NCBI Taxonomy" id="449393"/>
    <lineage>
        <taxon>unclassified sequences</taxon>
        <taxon>metagenomes</taxon>
        <taxon>ecological metagenomes</taxon>
    </lineage>
</organism>
<name>A0A6J7E5S5_9ZZZZ</name>
<dbReference type="AntiFam" id="ANF00007">
    <property type="entry name" value="Shadow ORF (opposite clpB)"/>
</dbReference>